<dbReference type="PRINTS" id="PR00344">
    <property type="entry name" value="BCTRLSENSOR"/>
</dbReference>
<protein>
    <recommendedName>
        <fullName evidence="2">histidine kinase</fullName>
        <ecNumber evidence="2">2.7.13.3</ecNumber>
    </recommendedName>
</protein>
<dbReference type="Pfam" id="PF02518">
    <property type="entry name" value="HATPase_c"/>
    <property type="match status" value="1"/>
</dbReference>
<evidence type="ECO:0000256" key="5">
    <source>
        <dbReference type="ARBA" id="ARBA00023125"/>
    </source>
</evidence>
<evidence type="ECO:0000259" key="10">
    <source>
        <dbReference type="PROSITE" id="PS01124"/>
    </source>
</evidence>
<feature type="transmembrane region" description="Helical" evidence="8">
    <location>
        <begin position="792"/>
        <end position="814"/>
    </location>
</feature>
<dbReference type="InterPro" id="IPR003594">
    <property type="entry name" value="HATPase_dom"/>
</dbReference>
<dbReference type="Gene3D" id="2.60.40.10">
    <property type="entry name" value="Immunoglobulins"/>
    <property type="match status" value="1"/>
</dbReference>
<dbReference type="SUPFAM" id="SSF52172">
    <property type="entry name" value="CheY-like"/>
    <property type="match status" value="1"/>
</dbReference>
<dbReference type="EMBL" id="JACOOE010000002">
    <property type="protein sequence ID" value="MBC5604011.1"/>
    <property type="molecule type" value="Genomic_DNA"/>
</dbReference>
<reference evidence="13 14" key="1">
    <citation type="submission" date="2020-08" db="EMBL/GenBank/DDBJ databases">
        <title>Genome public.</title>
        <authorList>
            <person name="Liu C."/>
            <person name="Sun Q."/>
        </authorList>
    </citation>
    <scope>NUCLEOTIDE SEQUENCE [LARGE SCALE GENOMIC DNA]</scope>
    <source>
        <strain evidence="13 14">M27</strain>
    </source>
</reference>
<evidence type="ECO:0000259" key="11">
    <source>
        <dbReference type="PROSITE" id="PS50109"/>
    </source>
</evidence>
<evidence type="ECO:0000259" key="12">
    <source>
        <dbReference type="PROSITE" id="PS50110"/>
    </source>
</evidence>
<dbReference type="PROSITE" id="PS01124">
    <property type="entry name" value="HTH_ARAC_FAMILY_2"/>
    <property type="match status" value="1"/>
</dbReference>
<dbReference type="InterPro" id="IPR036890">
    <property type="entry name" value="HATPase_C_sf"/>
</dbReference>
<dbReference type="Pfam" id="PF07494">
    <property type="entry name" value="Reg_prop"/>
    <property type="match status" value="6"/>
</dbReference>
<feature type="signal peptide" evidence="9">
    <location>
        <begin position="1"/>
        <end position="28"/>
    </location>
</feature>
<dbReference type="SMART" id="SM00388">
    <property type="entry name" value="HisKA"/>
    <property type="match status" value="1"/>
</dbReference>
<keyword evidence="8" id="KW-0472">Membrane</keyword>
<feature type="modified residue" description="4-aspartylphosphate" evidence="7">
    <location>
        <position position="1166"/>
    </location>
</feature>
<dbReference type="PANTHER" id="PTHR43547:SF2">
    <property type="entry name" value="HYBRID SIGNAL TRANSDUCTION HISTIDINE KINASE C"/>
    <property type="match status" value="1"/>
</dbReference>
<dbReference type="Pfam" id="PF12833">
    <property type="entry name" value="HTH_18"/>
    <property type="match status" value="1"/>
</dbReference>
<dbReference type="EC" id="2.7.13.3" evidence="2"/>
<dbReference type="Gene3D" id="2.130.10.10">
    <property type="entry name" value="YVTN repeat-like/Quinoprotein amine dehydrogenase"/>
    <property type="match status" value="2"/>
</dbReference>
<keyword evidence="9" id="KW-0732">Signal</keyword>
<dbReference type="SUPFAM" id="SSF63829">
    <property type="entry name" value="Calcium-dependent phosphotriesterase"/>
    <property type="match status" value="3"/>
</dbReference>
<organism evidence="13 14">
    <name type="scientific">Bacteroides difficilis</name>
    <dbReference type="NCBI Taxonomy" id="2763021"/>
    <lineage>
        <taxon>Bacteria</taxon>
        <taxon>Pseudomonadati</taxon>
        <taxon>Bacteroidota</taxon>
        <taxon>Bacteroidia</taxon>
        <taxon>Bacteroidales</taxon>
        <taxon>Bacteroidaceae</taxon>
        <taxon>Bacteroides</taxon>
    </lineage>
</organism>
<evidence type="ECO:0000256" key="7">
    <source>
        <dbReference type="PROSITE-ProRule" id="PRU00169"/>
    </source>
</evidence>
<feature type="domain" description="Response regulatory" evidence="12">
    <location>
        <begin position="1118"/>
        <end position="1233"/>
    </location>
</feature>
<dbReference type="Pfam" id="PF00072">
    <property type="entry name" value="Response_reg"/>
    <property type="match status" value="1"/>
</dbReference>
<dbReference type="Pfam" id="PF00512">
    <property type="entry name" value="HisKA"/>
    <property type="match status" value="1"/>
</dbReference>
<name>A0ABR7C878_9BACE</name>
<dbReference type="CDD" id="cd00082">
    <property type="entry name" value="HisKA"/>
    <property type="match status" value="1"/>
</dbReference>
<evidence type="ECO:0000256" key="2">
    <source>
        <dbReference type="ARBA" id="ARBA00012438"/>
    </source>
</evidence>
<evidence type="ECO:0000313" key="14">
    <source>
        <dbReference type="Proteomes" id="UP000600600"/>
    </source>
</evidence>
<dbReference type="SUPFAM" id="SSF47384">
    <property type="entry name" value="Homodimeric domain of signal transducing histidine kinase"/>
    <property type="match status" value="1"/>
</dbReference>
<dbReference type="CDD" id="cd00075">
    <property type="entry name" value="HATPase"/>
    <property type="match status" value="1"/>
</dbReference>
<gene>
    <name evidence="13" type="ORF">H8S67_04925</name>
</gene>
<evidence type="ECO:0000256" key="4">
    <source>
        <dbReference type="ARBA" id="ARBA00023015"/>
    </source>
</evidence>
<keyword evidence="4" id="KW-0805">Transcription regulation</keyword>
<evidence type="ECO:0000256" key="1">
    <source>
        <dbReference type="ARBA" id="ARBA00000085"/>
    </source>
</evidence>
<dbReference type="PROSITE" id="PS50109">
    <property type="entry name" value="HIS_KIN"/>
    <property type="match status" value="1"/>
</dbReference>
<evidence type="ECO:0000256" key="6">
    <source>
        <dbReference type="ARBA" id="ARBA00023163"/>
    </source>
</evidence>
<dbReference type="InterPro" id="IPR001789">
    <property type="entry name" value="Sig_transdc_resp-reg_receiver"/>
</dbReference>
<dbReference type="InterPro" id="IPR018060">
    <property type="entry name" value="HTH_AraC"/>
</dbReference>
<evidence type="ECO:0000256" key="9">
    <source>
        <dbReference type="SAM" id="SignalP"/>
    </source>
</evidence>
<comment type="caution">
    <text evidence="13">The sequence shown here is derived from an EMBL/GenBank/DDBJ whole genome shotgun (WGS) entry which is preliminary data.</text>
</comment>
<feature type="domain" description="Histidine kinase" evidence="11">
    <location>
        <begin position="846"/>
        <end position="1060"/>
    </location>
</feature>
<dbReference type="PROSITE" id="PS50110">
    <property type="entry name" value="RESPONSE_REGULATORY"/>
    <property type="match status" value="1"/>
</dbReference>
<dbReference type="InterPro" id="IPR009057">
    <property type="entry name" value="Homeodomain-like_sf"/>
</dbReference>
<dbReference type="Gene3D" id="1.10.287.130">
    <property type="match status" value="1"/>
</dbReference>
<dbReference type="InterPro" id="IPR018062">
    <property type="entry name" value="HTH_AraC-typ_CS"/>
</dbReference>
<feature type="chain" id="PRO_5047170862" description="histidine kinase" evidence="9">
    <location>
        <begin position="29"/>
        <end position="1371"/>
    </location>
</feature>
<dbReference type="InterPro" id="IPR015943">
    <property type="entry name" value="WD40/YVTN_repeat-like_dom_sf"/>
</dbReference>
<dbReference type="InterPro" id="IPR013783">
    <property type="entry name" value="Ig-like_fold"/>
</dbReference>
<keyword evidence="8" id="KW-1133">Transmembrane helix</keyword>
<comment type="catalytic activity">
    <reaction evidence="1">
        <text>ATP + protein L-histidine = ADP + protein N-phospho-L-histidine.</text>
        <dbReference type="EC" id="2.7.13.3"/>
    </reaction>
</comment>
<dbReference type="InterPro" id="IPR003661">
    <property type="entry name" value="HisK_dim/P_dom"/>
</dbReference>
<dbReference type="SUPFAM" id="SSF46689">
    <property type="entry name" value="Homeodomain-like"/>
    <property type="match status" value="1"/>
</dbReference>
<keyword evidence="5" id="KW-0238">DNA-binding</keyword>
<keyword evidence="3 7" id="KW-0597">Phosphoprotein</keyword>
<evidence type="ECO:0000256" key="8">
    <source>
        <dbReference type="SAM" id="Phobius"/>
    </source>
</evidence>
<dbReference type="SMART" id="SM00448">
    <property type="entry name" value="REC"/>
    <property type="match status" value="1"/>
</dbReference>
<sequence>MRNRYLQTGFIFCLLLCFLTISVCHLQAADRYSHIHFKRLSVENGLPQNTVLALTQDHNGKIWAGTFDGLCWYDGYRFSSFYKDLNDSTSLSNNHVYSLCTDKEGTVWVGTLTGLSRYNIVGNNFTNYSLPGGLPIQILTIVDLNEKNQLLLGTNNGLIIFDKKTGHMDFHSHLQGKTIYSICRMNDDMILGTSSGVYFYQIQNQNVTQLLPELKKEIISSIIYDPRKRVCWLGSLSNGIYYTDDKFQIKKHYHNKDKDSGLTSNAVRTLTQDDQGRIWIGTIDALFILEPETDSIEKYSFSYEDENSLGHNSVRSILKDNQGGIWIGTFYGGLNYYHSMAPSFNTMSHSDYHNSISDNTVSCIVEDPYTGNLWIGTNDGGLNEYDRKRNYFTAYSANRNNPHALQSNNIKCVLPDTEGIYIGSHSGGLSYLSRHNRQIENYVLPEAISVSNSCYSLLDGKNGTLWVGSIIGLYQFNKKTHQLSLHPLAQKYPQLNTILISVLYRDSKDRIWIGTEESLYVYSNGKLEERKDYTSHSPSLIQAFYIQEDSNHDIWVGSSVGLYQYPGGDPEHLVRYTTSEGLPNNFIHGILEDGKGRLWITTNRGLSCFNPSEKTFLNYTKQDGLSHEQFNTYGACKTKDGMFYLGSLKGITYFNPYEFVDNPFSPNAVITGATIMNQPIMLIKDGAASVFQAENGRLLGMTFPSSMKFFSIRFSVINYLSGRRNLFAYKLEGFDDDWIYSTQAISMRGANYSNLPPGKYTFKVKACNNNGRWNETPAEFFVHITPMWYQTWWAKTIFVLFTLSILVLVVYFFIARAKMKMQLQIEHLERQKIEEVSQEKVRFYINMSHELRTPLSLILAPLEELVEDKSKFEIQVQQKLSYVYKNGRKLLHLVNQLLDFRKAESGAMPIHVTISNVDELANNVFTMFKENAQKRNMTYQLQSELKGSQYPIDRTYLEMMLTNLLSNAFKFTPDGGTIILSLNKAGKFFQISVKDNGVGIPPAKLSRIFERFYQVDDQQKGSGIGLSLVKCLVEKHHGTISVSSEPQQGTEFRILLPAELKVFTPEEIVDENDEKSLIQQTNSLAKDTLMNNEQLHPQIMEDVALEEDDSELESMTETILLVDDNKEMVDYLKGNFKSKYITLTAGNGEEALAILKTQKVDIVLSDVMMPGIDGIKLCELIKKNMQTCHIPVILLSAKGSIEAQTAGIQIGADDYIPKPFSMNLLKGKIRNILKSKQRLRYYYSNTIDIDTAKMTSNTLDEEFMSKAIQIVEENIDDESFTTDDLAEKLFISRSSLYLKMNSISGEPPANFIRRIRLNKACKLLLEGRYSISEISSKIGFSSPSYFSTSFKKYVGCLPSEYVKNQGKNMEQ</sequence>
<dbReference type="InterPro" id="IPR011123">
    <property type="entry name" value="Y_Y_Y"/>
</dbReference>
<evidence type="ECO:0000256" key="3">
    <source>
        <dbReference type="ARBA" id="ARBA00022553"/>
    </source>
</evidence>
<dbReference type="InterPro" id="IPR011110">
    <property type="entry name" value="Reg_prop"/>
</dbReference>
<dbReference type="Gene3D" id="3.40.50.2300">
    <property type="match status" value="1"/>
</dbReference>
<evidence type="ECO:0000313" key="13">
    <source>
        <dbReference type="EMBL" id="MBC5604011.1"/>
    </source>
</evidence>
<keyword evidence="14" id="KW-1185">Reference proteome</keyword>
<dbReference type="PROSITE" id="PS00041">
    <property type="entry name" value="HTH_ARAC_FAMILY_1"/>
    <property type="match status" value="1"/>
</dbReference>
<dbReference type="Gene3D" id="3.30.565.10">
    <property type="entry name" value="Histidine kinase-like ATPase, C-terminal domain"/>
    <property type="match status" value="1"/>
</dbReference>
<dbReference type="CDD" id="cd17574">
    <property type="entry name" value="REC_OmpR"/>
    <property type="match status" value="1"/>
</dbReference>
<dbReference type="Pfam" id="PF07495">
    <property type="entry name" value="Y_Y_Y"/>
    <property type="match status" value="1"/>
</dbReference>
<dbReference type="SUPFAM" id="SSF55874">
    <property type="entry name" value="ATPase domain of HSP90 chaperone/DNA topoisomerase II/histidine kinase"/>
    <property type="match status" value="1"/>
</dbReference>
<dbReference type="PANTHER" id="PTHR43547">
    <property type="entry name" value="TWO-COMPONENT HISTIDINE KINASE"/>
    <property type="match status" value="1"/>
</dbReference>
<dbReference type="Gene3D" id="1.10.10.60">
    <property type="entry name" value="Homeodomain-like"/>
    <property type="match status" value="1"/>
</dbReference>
<proteinExistence type="predicted"/>
<keyword evidence="8" id="KW-0812">Transmembrane</keyword>
<dbReference type="InterPro" id="IPR011006">
    <property type="entry name" value="CheY-like_superfamily"/>
</dbReference>
<dbReference type="SMART" id="SM00387">
    <property type="entry name" value="HATPase_c"/>
    <property type="match status" value="1"/>
</dbReference>
<dbReference type="InterPro" id="IPR004358">
    <property type="entry name" value="Sig_transdc_His_kin-like_C"/>
</dbReference>
<dbReference type="SMART" id="SM00342">
    <property type="entry name" value="HTH_ARAC"/>
    <property type="match status" value="1"/>
</dbReference>
<feature type="domain" description="HTH araC/xylS-type" evidence="10">
    <location>
        <begin position="1265"/>
        <end position="1364"/>
    </location>
</feature>
<dbReference type="InterPro" id="IPR036097">
    <property type="entry name" value="HisK_dim/P_sf"/>
</dbReference>
<dbReference type="Proteomes" id="UP000600600">
    <property type="component" value="Unassembled WGS sequence"/>
</dbReference>
<keyword evidence="6" id="KW-0804">Transcription</keyword>
<accession>A0ABR7C878</accession>
<dbReference type="RefSeq" id="WP_186966641.1">
    <property type="nucleotide sequence ID" value="NZ_JACOOE010000002.1"/>
</dbReference>
<dbReference type="InterPro" id="IPR005467">
    <property type="entry name" value="His_kinase_dom"/>
</dbReference>